<evidence type="ECO:0000313" key="3">
    <source>
        <dbReference type="Proteomes" id="UP000034292"/>
    </source>
</evidence>
<evidence type="ECO:0000313" key="2">
    <source>
        <dbReference type="EMBL" id="KKR78329.1"/>
    </source>
</evidence>
<reference evidence="2 3" key="1">
    <citation type="journal article" date="2015" name="Nature">
        <title>rRNA introns, odd ribosomes, and small enigmatic genomes across a large radiation of phyla.</title>
        <authorList>
            <person name="Brown C.T."/>
            <person name="Hug L.A."/>
            <person name="Thomas B.C."/>
            <person name="Sharon I."/>
            <person name="Castelle C.J."/>
            <person name="Singh A."/>
            <person name="Wilkins M.J."/>
            <person name="Williams K.H."/>
            <person name="Banfield J.F."/>
        </authorList>
    </citation>
    <scope>NUCLEOTIDE SEQUENCE [LARGE SCALE GENOMIC DNA]</scope>
</reference>
<keyword evidence="1" id="KW-0175">Coiled coil</keyword>
<proteinExistence type="predicted"/>
<dbReference type="AlphaFoldDB" id="A0A0G0TMR0"/>
<comment type="caution">
    <text evidence="2">The sequence shown here is derived from an EMBL/GenBank/DDBJ whole genome shotgun (WGS) entry which is preliminary data.</text>
</comment>
<gene>
    <name evidence="2" type="ORF">UU23_C0001G0093</name>
</gene>
<feature type="coiled-coil region" evidence="1">
    <location>
        <begin position="56"/>
        <end position="123"/>
    </location>
</feature>
<evidence type="ECO:0000256" key="1">
    <source>
        <dbReference type="SAM" id="Coils"/>
    </source>
</evidence>
<dbReference type="EMBL" id="LBZV01000001">
    <property type="protein sequence ID" value="KKR78329.1"/>
    <property type="molecule type" value="Genomic_DNA"/>
</dbReference>
<dbReference type="STRING" id="1618408.UU23_C0001G0093"/>
<name>A0A0G0TMR0_9BACT</name>
<organism evidence="2 3">
    <name type="scientific">Candidatus Curtissbacteria bacterium GW2011_GWA1_40_9</name>
    <dbReference type="NCBI Taxonomy" id="1618408"/>
    <lineage>
        <taxon>Bacteria</taxon>
        <taxon>Candidatus Curtissiibacteriota</taxon>
    </lineage>
</organism>
<dbReference type="Proteomes" id="UP000034292">
    <property type="component" value="Unassembled WGS sequence"/>
</dbReference>
<accession>A0A0G0TMR0</accession>
<protein>
    <submittedName>
        <fullName evidence="2">Uncharacterized protein</fullName>
    </submittedName>
</protein>
<sequence length="199" mass="22530">MNTTKATKTAAKFTLDQFEAFASQVKPQVKPFIDEAKDEVLGFFQNSRIGGKPRELAHTELVRAREEQKIAKEKEQDENTSREKVKEILSMYRDAGNESIRETNKLKKDHEELKTEIVKLAKAAGVDTKIHLENTPKVGKIDISFLTFIIRILRVKAEQSKSGKELVVQRSHIKATGMNAWVSGKQMKVHEQGTLQLQG</sequence>